<proteinExistence type="predicted"/>
<evidence type="ECO:0000313" key="2">
    <source>
        <dbReference type="Proteomes" id="UP000053660"/>
    </source>
</evidence>
<gene>
    <name evidence="1" type="ORF">OESDEN_12647</name>
</gene>
<dbReference type="EMBL" id="KN557449">
    <property type="protein sequence ID" value="KHJ87576.1"/>
    <property type="molecule type" value="Genomic_DNA"/>
</dbReference>
<evidence type="ECO:0000313" key="1">
    <source>
        <dbReference type="EMBL" id="KHJ87576.1"/>
    </source>
</evidence>
<dbReference type="OrthoDB" id="7788762at2759"/>
<dbReference type="AlphaFoldDB" id="A0A0B1SUL4"/>
<protein>
    <submittedName>
        <fullName evidence="1">Uncharacterized protein</fullName>
    </submittedName>
</protein>
<name>A0A0B1SUL4_OESDE</name>
<dbReference type="Proteomes" id="UP000053660">
    <property type="component" value="Unassembled WGS sequence"/>
</dbReference>
<organism evidence="1 2">
    <name type="scientific">Oesophagostomum dentatum</name>
    <name type="common">Nodular worm</name>
    <dbReference type="NCBI Taxonomy" id="61180"/>
    <lineage>
        <taxon>Eukaryota</taxon>
        <taxon>Metazoa</taxon>
        <taxon>Ecdysozoa</taxon>
        <taxon>Nematoda</taxon>
        <taxon>Chromadorea</taxon>
        <taxon>Rhabditida</taxon>
        <taxon>Rhabditina</taxon>
        <taxon>Rhabditomorpha</taxon>
        <taxon>Strongyloidea</taxon>
        <taxon>Strongylidae</taxon>
        <taxon>Oesophagostomum</taxon>
    </lineage>
</organism>
<accession>A0A0B1SUL4</accession>
<reference evidence="1 2" key="1">
    <citation type="submission" date="2014-03" db="EMBL/GenBank/DDBJ databases">
        <title>Draft genome of the hookworm Oesophagostomum dentatum.</title>
        <authorList>
            <person name="Mitreva M."/>
        </authorList>
    </citation>
    <scope>NUCLEOTIDE SEQUENCE [LARGE SCALE GENOMIC DNA]</scope>
    <source>
        <strain evidence="1 2">OD-Hann</strain>
    </source>
</reference>
<sequence>MDSWPLLQQPLQEFGLPLAPPLPGDLPPWAPDPWAGELYHHYQTPLIYQASIQPISRPYHDLAVADCQHWNPQSKSRLSTIMTLPIHTLVIAVKKFRAI</sequence>
<keyword evidence="2" id="KW-1185">Reference proteome</keyword>